<evidence type="ECO:0000313" key="6">
    <source>
        <dbReference type="EMBL" id="KAL0371979.1"/>
    </source>
</evidence>
<feature type="binding site" evidence="5">
    <location>
        <position position="382"/>
    </location>
    <ligand>
        <name>Fe cation</name>
        <dbReference type="ChEBI" id="CHEBI:24875"/>
        <note>catalytic</note>
    </ligand>
</feature>
<dbReference type="PANTHER" id="PTHR10543:SF46">
    <property type="entry name" value="CAROTENOID CLEAVAGE DIOXYGENASE 4, CHLOROPLASTIC-RELATED"/>
    <property type="match status" value="1"/>
</dbReference>
<dbReference type="Pfam" id="PF03055">
    <property type="entry name" value="RPE65"/>
    <property type="match status" value="1"/>
</dbReference>
<evidence type="ECO:0000256" key="2">
    <source>
        <dbReference type="ARBA" id="ARBA00022723"/>
    </source>
</evidence>
<dbReference type="EMBL" id="JACGWM010000005">
    <property type="protein sequence ID" value="KAL0371979.1"/>
    <property type="molecule type" value="Genomic_DNA"/>
</dbReference>
<keyword evidence="2 5" id="KW-0479">Metal-binding</keyword>
<proteinExistence type="inferred from homology"/>
<accession>A0AAW2QWE7</accession>
<gene>
    <name evidence="6" type="ORF">Scaly_0879500</name>
</gene>
<sequence>METLSSSFLATPLVFPPHHSSDLNYVSSSFRFSAKSPHHQPNYFNPNSFTLIFNPINKLLNHTAQTLKSKQPVAQKIINKKQSSSLASIFQTLDDLVCNFLDLPLRPSVDPKYVLSGNFAPVDELPPTPCEVVEGSLPSCLDGAYIRNGPNPRFIPPGPYHLFDGDGMLHMIRISRGEATFCSRYVKTYKYMVEQEMGYPIFPRQFNPIRHGFGVANTSLALFAGHLFALCESDIPYEIKVTPDGDIVTIGRHDFQRKQQGVVLQNDGTPENRPRDWGSLCLQMPPFMAVPDVFQIRLRGKETQGCPNILRGPTVTDFAAVTKSYAIFPDVQIVMNLLWILRGRSPVGIDSAKVPRLGVIPRYAEDESEMWWMDAPGFNMLHCFNAWEEDGGDTIVMVASNLVSVDQQSLESVQLAQLIMEKLTINVKSKTLQRQPLSRRVLDFGVINPAYAAKKNRYVYAAVMESERWVGIVKLDLSLIVVDSSDCTLASRFYEPGWFGGESFFVAREPNNPAADEDDGYLITYIHEENGEGAKFLVIDAKSPTLEIIATVKLPRRVPYGLHGIFVFESDLNKL</sequence>
<evidence type="ECO:0000256" key="3">
    <source>
        <dbReference type="ARBA" id="ARBA00022964"/>
    </source>
</evidence>
<dbReference type="GO" id="GO:0016121">
    <property type="term" value="P:carotene catabolic process"/>
    <property type="evidence" value="ECO:0007669"/>
    <property type="project" value="TreeGrafter"/>
</dbReference>
<comment type="cofactor">
    <cofactor evidence="5">
        <name>Fe(2+)</name>
        <dbReference type="ChEBI" id="CHEBI:29033"/>
    </cofactor>
    <text evidence="5">Binds 1 Fe(2+) ion per subunit.</text>
</comment>
<evidence type="ECO:0000256" key="1">
    <source>
        <dbReference type="ARBA" id="ARBA00006787"/>
    </source>
</evidence>
<evidence type="ECO:0000256" key="5">
    <source>
        <dbReference type="PIRSR" id="PIRSR604294-1"/>
    </source>
</evidence>
<comment type="similarity">
    <text evidence="1">Belongs to the carotenoid oxygenase family.</text>
</comment>
<keyword evidence="3 6" id="KW-0560">Oxidoreductase</keyword>
<name>A0AAW2QWE7_9LAMI</name>
<keyword evidence="3 6" id="KW-0223">Dioxygenase</keyword>
<organism evidence="6">
    <name type="scientific">Sesamum calycinum</name>
    <dbReference type="NCBI Taxonomy" id="2727403"/>
    <lineage>
        <taxon>Eukaryota</taxon>
        <taxon>Viridiplantae</taxon>
        <taxon>Streptophyta</taxon>
        <taxon>Embryophyta</taxon>
        <taxon>Tracheophyta</taxon>
        <taxon>Spermatophyta</taxon>
        <taxon>Magnoliopsida</taxon>
        <taxon>eudicotyledons</taxon>
        <taxon>Gunneridae</taxon>
        <taxon>Pentapetalae</taxon>
        <taxon>asterids</taxon>
        <taxon>lamiids</taxon>
        <taxon>Lamiales</taxon>
        <taxon>Pedaliaceae</taxon>
        <taxon>Sesamum</taxon>
    </lineage>
</organism>
<reference evidence="6" key="2">
    <citation type="journal article" date="2024" name="Plant">
        <title>Genomic evolution and insights into agronomic trait innovations of Sesamum species.</title>
        <authorList>
            <person name="Miao H."/>
            <person name="Wang L."/>
            <person name="Qu L."/>
            <person name="Liu H."/>
            <person name="Sun Y."/>
            <person name="Le M."/>
            <person name="Wang Q."/>
            <person name="Wei S."/>
            <person name="Zheng Y."/>
            <person name="Lin W."/>
            <person name="Duan Y."/>
            <person name="Cao H."/>
            <person name="Xiong S."/>
            <person name="Wang X."/>
            <person name="Wei L."/>
            <person name="Li C."/>
            <person name="Ma Q."/>
            <person name="Ju M."/>
            <person name="Zhao R."/>
            <person name="Li G."/>
            <person name="Mu C."/>
            <person name="Tian Q."/>
            <person name="Mei H."/>
            <person name="Zhang T."/>
            <person name="Gao T."/>
            <person name="Zhang H."/>
        </authorList>
    </citation>
    <scope>NUCLEOTIDE SEQUENCE</scope>
    <source>
        <strain evidence="6">KEN8</strain>
    </source>
</reference>
<dbReference type="AlphaFoldDB" id="A0AAW2QWE7"/>
<protein>
    <submittedName>
        <fullName evidence="6">Carotenoid cleavage dioxygenase 4, chloroplastic</fullName>
    </submittedName>
</protein>
<dbReference type="GO" id="GO:0010436">
    <property type="term" value="F:carotenoid dioxygenase activity"/>
    <property type="evidence" value="ECO:0007669"/>
    <property type="project" value="TreeGrafter"/>
</dbReference>
<feature type="binding site" evidence="5">
    <location>
        <position position="563"/>
    </location>
    <ligand>
        <name>Fe cation</name>
        <dbReference type="ChEBI" id="CHEBI:24875"/>
        <note>catalytic</note>
    </ligand>
</feature>
<dbReference type="GO" id="GO:0046872">
    <property type="term" value="F:metal ion binding"/>
    <property type="evidence" value="ECO:0007669"/>
    <property type="project" value="UniProtKB-KW"/>
</dbReference>
<reference evidence="6" key="1">
    <citation type="submission" date="2020-06" db="EMBL/GenBank/DDBJ databases">
        <authorList>
            <person name="Li T."/>
            <person name="Hu X."/>
            <person name="Zhang T."/>
            <person name="Song X."/>
            <person name="Zhang H."/>
            <person name="Dai N."/>
            <person name="Sheng W."/>
            <person name="Hou X."/>
            <person name="Wei L."/>
        </authorList>
    </citation>
    <scope>NUCLEOTIDE SEQUENCE</scope>
    <source>
        <strain evidence="6">KEN8</strain>
        <tissue evidence="6">Leaf</tissue>
    </source>
</reference>
<evidence type="ECO:0000256" key="4">
    <source>
        <dbReference type="ARBA" id="ARBA00023004"/>
    </source>
</evidence>
<comment type="caution">
    <text evidence="6">The sequence shown here is derived from an EMBL/GenBank/DDBJ whole genome shotgun (WGS) entry which is preliminary data.</text>
</comment>
<dbReference type="GO" id="GO:0009570">
    <property type="term" value="C:chloroplast stroma"/>
    <property type="evidence" value="ECO:0007669"/>
    <property type="project" value="TreeGrafter"/>
</dbReference>
<keyword evidence="4 5" id="KW-0408">Iron</keyword>
<dbReference type="PANTHER" id="PTHR10543">
    <property type="entry name" value="BETA-CAROTENE DIOXYGENASE"/>
    <property type="match status" value="1"/>
</dbReference>
<dbReference type="InterPro" id="IPR004294">
    <property type="entry name" value="Carotenoid_Oase"/>
</dbReference>